<keyword evidence="1" id="KW-0732">Signal</keyword>
<organism evidence="2 4">
    <name type="scientific">Pseudomonas putida</name>
    <name type="common">Arthrobacter siderocapsulatus</name>
    <dbReference type="NCBI Taxonomy" id="303"/>
    <lineage>
        <taxon>Bacteria</taxon>
        <taxon>Pseudomonadati</taxon>
        <taxon>Pseudomonadota</taxon>
        <taxon>Gammaproteobacteria</taxon>
        <taxon>Pseudomonadales</taxon>
        <taxon>Pseudomonadaceae</taxon>
        <taxon>Pseudomonas</taxon>
    </lineage>
</organism>
<sequence length="86" mass="9044">MKRSIAVLAVAAAFASFGALADAGSTKAASSTYEYGMPLDVAKVISITPASNAADCQVGTAHMVYVDHQGQKREIDYREMGNCSQQ</sequence>
<evidence type="ECO:0000313" key="2">
    <source>
        <dbReference type="EMBL" id="BAW23559.1"/>
    </source>
</evidence>
<dbReference type="AlphaFoldDB" id="A0A1L7NDK1"/>
<protein>
    <submittedName>
        <fullName evidence="3">DUF2790 domain-containing protein</fullName>
    </submittedName>
</protein>
<proteinExistence type="predicted"/>
<evidence type="ECO:0000313" key="5">
    <source>
        <dbReference type="Proteomes" id="UP000516786"/>
    </source>
</evidence>
<evidence type="ECO:0000256" key="1">
    <source>
        <dbReference type="SAM" id="SignalP"/>
    </source>
</evidence>
<gene>
    <name evidence="3" type="ORF">ID616_16610</name>
    <name evidence="2" type="ORF">KF715C_ch29860</name>
</gene>
<dbReference type="InterPro" id="IPR021245">
    <property type="entry name" value="DUF2790"/>
</dbReference>
<dbReference type="Proteomes" id="UP000218731">
    <property type="component" value="Chromosome 1"/>
</dbReference>
<evidence type="ECO:0000313" key="3">
    <source>
        <dbReference type="EMBL" id="QOC95728.1"/>
    </source>
</evidence>
<dbReference type="RefSeq" id="WP_016487368.1">
    <property type="nucleotide sequence ID" value="NZ_AP015029.1"/>
</dbReference>
<name>A0A1L7NDK1_PSEPU</name>
<accession>A0A1L7NDK1</accession>
<reference evidence="3 5" key="2">
    <citation type="submission" date="2020-09" db="EMBL/GenBank/DDBJ databases">
        <title>Co-existence of a novel multidrug-resistance efflux pump with carbapenem resistance gene blaVIM-2 in one megaplasmid in Pseudomonas putida.</title>
        <authorList>
            <person name="Peng K."/>
            <person name="Li R."/>
        </authorList>
    </citation>
    <scope>NUCLEOTIDE SEQUENCE [LARGE SCALE GENOMIC DNA]</scope>
    <source>
        <strain evidence="3 5">ZXPA-20</strain>
    </source>
</reference>
<feature type="signal peptide" evidence="1">
    <location>
        <begin position="1"/>
        <end position="21"/>
    </location>
</feature>
<dbReference type="Proteomes" id="UP000516786">
    <property type="component" value="Chromosome"/>
</dbReference>
<feature type="chain" id="PRO_5044375666" evidence="1">
    <location>
        <begin position="22"/>
        <end position="86"/>
    </location>
</feature>
<dbReference type="EMBL" id="AP015029">
    <property type="protein sequence ID" value="BAW23559.1"/>
    <property type="molecule type" value="Genomic_DNA"/>
</dbReference>
<dbReference type="Pfam" id="PF10976">
    <property type="entry name" value="DUF2790"/>
    <property type="match status" value="1"/>
</dbReference>
<evidence type="ECO:0000313" key="4">
    <source>
        <dbReference type="Proteomes" id="UP000218731"/>
    </source>
</evidence>
<dbReference type="Gene3D" id="2.30.140.50">
    <property type="entry name" value="Protein of unknown function DUF2790"/>
    <property type="match status" value="1"/>
</dbReference>
<reference evidence="2 4" key="1">
    <citation type="submission" date="2015-11" db="EMBL/GenBank/DDBJ databases">
        <title>Complete genome sequencing of a biphenyl-degrading bacterium, Pseudomonas putida KF715 (=NBRC110667).</title>
        <authorList>
            <person name="Suenaga H."/>
            <person name="Fujihara N."/>
            <person name="Watanabe T."/>
            <person name="Hirose J."/>
            <person name="Kimura N."/>
            <person name="Yamazoe A."/>
            <person name="Hosoyama A."/>
            <person name="Shimodaira J."/>
            <person name="Furukawa K."/>
        </authorList>
    </citation>
    <scope>NUCLEOTIDE SEQUENCE [LARGE SCALE GENOMIC DNA]</scope>
    <source>
        <strain evidence="2 4">KF715</strain>
    </source>
</reference>
<dbReference type="EMBL" id="CP061723">
    <property type="protein sequence ID" value="QOC95728.1"/>
    <property type="molecule type" value="Genomic_DNA"/>
</dbReference>